<name>A0AAQ3X8E2_PASNO</name>
<proteinExistence type="predicted"/>
<evidence type="ECO:0000313" key="1">
    <source>
        <dbReference type="EMBL" id="WVZ90171.1"/>
    </source>
</evidence>
<gene>
    <name evidence="1" type="ORF">U9M48_036498</name>
</gene>
<evidence type="ECO:0000313" key="2">
    <source>
        <dbReference type="Proteomes" id="UP001341281"/>
    </source>
</evidence>
<reference evidence="1 2" key="1">
    <citation type="submission" date="2024-02" db="EMBL/GenBank/DDBJ databases">
        <title>High-quality chromosome-scale genome assembly of Pensacola bahiagrass (Paspalum notatum Flugge var. saurae).</title>
        <authorList>
            <person name="Vega J.M."/>
            <person name="Podio M."/>
            <person name="Orjuela J."/>
            <person name="Siena L.A."/>
            <person name="Pessino S.C."/>
            <person name="Combes M.C."/>
            <person name="Mariac C."/>
            <person name="Albertini E."/>
            <person name="Pupilli F."/>
            <person name="Ortiz J.P.A."/>
            <person name="Leblanc O."/>
        </authorList>
    </citation>
    <scope>NUCLEOTIDE SEQUENCE [LARGE SCALE GENOMIC DNA]</scope>
    <source>
        <strain evidence="1">R1</strain>
        <tissue evidence="1">Leaf</tissue>
    </source>
</reference>
<dbReference type="Proteomes" id="UP001341281">
    <property type="component" value="Chromosome 08"/>
</dbReference>
<protein>
    <submittedName>
        <fullName evidence="1">Uncharacterized protein</fullName>
    </submittedName>
</protein>
<dbReference type="EMBL" id="CP144752">
    <property type="protein sequence ID" value="WVZ90171.1"/>
    <property type="molecule type" value="Genomic_DNA"/>
</dbReference>
<dbReference type="AlphaFoldDB" id="A0AAQ3X8E2"/>
<accession>A0AAQ3X8E2</accession>
<keyword evidence="2" id="KW-1185">Reference proteome</keyword>
<sequence length="144" mass="14752">MRWRRHSGPSFDDVSDPLVQSVAASSLGAAAGESPVAASVAQTQRSGQPAASARRLEAIATPARLHSVVAVPLRVGGAARCGASLHRSSTGSHLRQPGNSINECQPRRPLRTGGCGTMRGCATWDLLAADSADVGLHGAASMMT</sequence>
<organism evidence="1 2">
    <name type="scientific">Paspalum notatum var. saurae</name>
    <dbReference type="NCBI Taxonomy" id="547442"/>
    <lineage>
        <taxon>Eukaryota</taxon>
        <taxon>Viridiplantae</taxon>
        <taxon>Streptophyta</taxon>
        <taxon>Embryophyta</taxon>
        <taxon>Tracheophyta</taxon>
        <taxon>Spermatophyta</taxon>
        <taxon>Magnoliopsida</taxon>
        <taxon>Liliopsida</taxon>
        <taxon>Poales</taxon>
        <taxon>Poaceae</taxon>
        <taxon>PACMAD clade</taxon>
        <taxon>Panicoideae</taxon>
        <taxon>Andropogonodae</taxon>
        <taxon>Paspaleae</taxon>
        <taxon>Paspalinae</taxon>
        <taxon>Paspalum</taxon>
    </lineage>
</organism>